<dbReference type="GO" id="GO:0003677">
    <property type="term" value="F:DNA binding"/>
    <property type="evidence" value="ECO:0007669"/>
    <property type="project" value="InterPro"/>
</dbReference>
<dbReference type="PANTHER" id="PTHR13779">
    <property type="entry name" value="WERNER HELICASE-INTERACTING PROTEIN 1 FAMILY MEMBER"/>
    <property type="match status" value="1"/>
</dbReference>
<dbReference type="GO" id="GO:0017116">
    <property type="term" value="F:single-stranded DNA helicase activity"/>
    <property type="evidence" value="ECO:0007669"/>
    <property type="project" value="TreeGrafter"/>
</dbReference>
<evidence type="ECO:0000259" key="1">
    <source>
        <dbReference type="Pfam" id="PF12002"/>
    </source>
</evidence>
<organism evidence="2">
    <name type="scientific">Oceanithermus profundus</name>
    <dbReference type="NCBI Taxonomy" id="187137"/>
    <lineage>
        <taxon>Bacteria</taxon>
        <taxon>Thermotogati</taxon>
        <taxon>Deinococcota</taxon>
        <taxon>Deinococci</taxon>
        <taxon>Thermales</taxon>
        <taxon>Thermaceae</taxon>
        <taxon>Oceanithermus</taxon>
    </lineage>
</organism>
<feature type="domain" description="MgsA AAA+ ATPase C-terminal" evidence="1">
    <location>
        <begin position="2"/>
        <end position="69"/>
    </location>
</feature>
<dbReference type="InterPro" id="IPR021886">
    <property type="entry name" value="MgsA_C"/>
</dbReference>
<comment type="caution">
    <text evidence="2">The sequence shown here is derived from an EMBL/GenBank/DDBJ whole genome shotgun (WGS) entry which is preliminary data.</text>
</comment>
<dbReference type="GO" id="GO:0000731">
    <property type="term" value="P:DNA synthesis involved in DNA repair"/>
    <property type="evidence" value="ECO:0007669"/>
    <property type="project" value="TreeGrafter"/>
</dbReference>
<dbReference type="GO" id="GO:0008047">
    <property type="term" value="F:enzyme activator activity"/>
    <property type="evidence" value="ECO:0007669"/>
    <property type="project" value="TreeGrafter"/>
</dbReference>
<dbReference type="AlphaFoldDB" id="A0A7C5SPA7"/>
<dbReference type="Pfam" id="PF12002">
    <property type="entry name" value="MgsA_C"/>
    <property type="match status" value="1"/>
</dbReference>
<gene>
    <name evidence="2" type="ORF">ENJ85_03525</name>
</gene>
<dbReference type="EMBL" id="DRNZ01000219">
    <property type="protein sequence ID" value="HHO58223.1"/>
    <property type="molecule type" value="Genomic_DNA"/>
</dbReference>
<dbReference type="InterPro" id="IPR051314">
    <property type="entry name" value="AAA_ATPase_RarA/MGS1/WRNIP1"/>
</dbReference>
<dbReference type="PANTHER" id="PTHR13779:SF7">
    <property type="entry name" value="ATPASE WRNIP1"/>
    <property type="match status" value="1"/>
</dbReference>
<dbReference type="InterPro" id="IPR008921">
    <property type="entry name" value="DNA_pol3_clamp-load_cplx_C"/>
</dbReference>
<feature type="non-terminal residue" evidence="2">
    <location>
        <position position="1"/>
    </location>
</feature>
<sequence>DAEVPLHLRNAPTKLMKELGYSKGYAYYHDDPEASFAQAYLPEPLEPMRFFDPRGEGWERKVAERYRELRQRFSAARRRDPSDPAR</sequence>
<reference evidence="2" key="1">
    <citation type="journal article" date="2020" name="mSystems">
        <title>Genome- and Community-Level Interaction Insights into Carbon Utilization and Element Cycling Functions of Hydrothermarchaeota in Hydrothermal Sediment.</title>
        <authorList>
            <person name="Zhou Z."/>
            <person name="Liu Y."/>
            <person name="Xu W."/>
            <person name="Pan J."/>
            <person name="Luo Z.H."/>
            <person name="Li M."/>
        </authorList>
    </citation>
    <scope>NUCLEOTIDE SEQUENCE [LARGE SCALE GENOMIC DNA]</scope>
    <source>
        <strain evidence="2">HyVt-523</strain>
    </source>
</reference>
<dbReference type="SUPFAM" id="SSF48019">
    <property type="entry name" value="post-AAA+ oligomerization domain-like"/>
    <property type="match status" value="1"/>
</dbReference>
<accession>A0A7C5SPA7</accession>
<name>A0A7C5SPA7_9DEIN</name>
<proteinExistence type="predicted"/>
<dbReference type="Proteomes" id="UP000886105">
    <property type="component" value="Unassembled WGS sequence"/>
</dbReference>
<dbReference type="GO" id="GO:0006261">
    <property type="term" value="P:DNA-templated DNA replication"/>
    <property type="evidence" value="ECO:0007669"/>
    <property type="project" value="TreeGrafter"/>
</dbReference>
<protein>
    <submittedName>
        <fullName evidence="2">Replication-associated recombination protein A</fullName>
    </submittedName>
</protein>
<dbReference type="Gene3D" id="1.10.3710.10">
    <property type="entry name" value="DNA polymerase III clamp loader subunits, C-terminal domain"/>
    <property type="match status" value="1"/>
</dbReference>
<evidence type="ECO:0000313" key="2">
    <source>
        <dbReference type="EMBL" id="HHO58223.1"/>
    </source>
</evidence>